<name>A0A6A4VM55_AMPAM</name>
<evidence type="ECO:0000313" key="1">
    <source>
        <dbReference type="EMBL" id="KAF0292614.1"/>
    </source>
</evidence>
<dbReference type="SUPFAM" id="SSF50494">
    <property type="entry name" value="Trypsin-like serine proteases"/>
    <property type="match status" value="1"/>
</dbReference>
<sequence length="329" mass="37292">MLRLGSAYEGTYISQFADFDAFLELGDSLLEGFELERHEDGHVAAHLLPNVSQGMLSEELQQLLTEDGYLDARRFKRWTLDGLARAVERAAAEFPELRVAVTERQNVVGAQLRSEDAVVRVDFSAMMRTPLGWRALRPAALRPCGVALRPRDRPALWHLFSRQDLKSPPPSDSSARWFAPDPLTVEQEVLEHLPPVRRATQLLKMVAAARRWDIRFSLQSVVLKRAVLKAFAALCDQSVDPSGDTYGVRHPSCDAYGVRHPSYDAYGTPLPVVPPAPDVSRQNKNKIVVLVRKHERNFDSDQIRMKIRRIKIHPRYNDRNSDNDIALLE</sequence>
<dbReference type="Gene3D" id="2.40.10.10">
    <property type="entry name" value="Trypsin-like serine proteases"/>
    <property type="match status" value="1"/>
</dbReference>
<evidence type="ECO:0000313" key="2">
    <source>
        <dbReference type="Proteomes" id="UP000440578"/>
    </source>
</evidence>
<dbReference type="EMBL" id="VIIS01001802">
    <property type="protein sequence ID" value="KAF0292614.1"/>
    <property type="molecule type" value="Genomic_DNA"/>
</dbReference>
<reference evidence="1 2" key="1">
    <citation type="submission" date="2019-07" db="EMBL/GenBank/DDBJ databases">
        <title>Draft genome assembly of a fouling barnacle, Amphibalanus amphitrite (Darwin, 1854): The first reference genome for Thecostraca.</title>
        <authorList>
            <person name="Kim W."/>
        </authorList>
    </citation>
    <scope>NUCLEOTIDE SEQUENCE [LARGE SCALE GENOMIC DNA]</scope>
    <source>
        <strain evidence="1">SNU_AA5</strain>
        <tissue evidence="1">Soma without cirri and trophi</tissue>
    </source>
</reference>
<organism evidence="1 2">
    <name type="scientific">Amphibalanus amphitrite</name>
    <name type="common">Striped barnacle</name>
    <name type="synonym">Balanus amphitrite</name>
    <dbReference type="NCBI Taxonomy" id="1232801"/>
    <lineage>
        <taxon>Eukaryota</taxon>
        <taxon>Metazoa</taxon>
        <taxon>Ecdysozoa</taxon>
        <taxon>Arthropoda</taxon>
        <taxon>Crustacea</taxon>
        <taxon>Multicrustacea</taxon>
        <taxon>Cirripedia</taxon>
        <taxon>Thoracica</taxon>
        <taxon>Thoracicalcarea</taxon>
        <taxon>Balanomorpha</taxon>
        <taxon>Balanoidea</taxon>
        <taxon>Balanidae</taxon>
        <taxon>Amphibalaninae</taxon>
        <taxon>Amphibalanus</taxon>
    </lineage>
</organism>
<dbReference type="Gene3D" id="3.30.460.90">
    <property type="match status" value="1"/>
</dbReference>
<gene>
    <name evidence="1" type="ORF">FJT64_009432</name>
</gene>
<proteinExistence type="predicted"/>
<dbReference type="AlphaFoldDB" id="A0A6A4VM55"/>
<dbReference type="OrthoDB" id="6379917at2759"/>
<comment type="caution">
    <text evidence="1">The sequence shown here is derived from an EMBL/GenBank/DDBJ whole genome shotgun (WGS) entry which is preliminary data.</text>
</comment>
<dbReference type="InterPro" id="IPR009003">
    <property type="entry name" value="Peptidase_S1_PA"/>
</dbReference>
<dbReference type="InterPro" id="IPR043504">
    <property type="entry name" value="Peptidase_S1_PA_chymotrypsin"/>
</dbReference>
<dbReference type="Proteomes" id="UP000440578">
    <property type="component" value="Unassembled WGS sequence"/>
</dbReference>
<protein>
    <submittedName>
        <fullName evidence="1">Uncharacterized protein</fullName>
    </submittedName>
</protein>
<keyword evidence="2" id="KW-1185">Reference proteome</keyword>
<accession>A0A6A4VM55</accession>